<dbReference type="InterPro" id="IPR000515">
    <property type="entry name" value="MetI-like"/>
</dbReference>
<evidence type="ECO:0000256" key="4">
    <source>
        <dbReference type="ARBA" id="ARBA00022692"/>
    </source>
</evidence>
<reference evidence="9 10" key="1">
    <citation type="journal article" date="2019" name="Int. J. Syst. Evol. Microbiol.">
        <title>The Global Catalogue of Microorganisms (GCM) 10K type strain sequencing project: providing services to taxonomists for standard genome sequencing and annotation.</title>
        <authorList>
            <consortium name="The Broad Institute Genomics Platform"/>
            <consortium name="The Broad Institute Genome Sequencing Center for Infectious Disease"/>
            <person name="Wu L."/>
            <person name="Ma J."/>
        </authorList>
    </citation>
    <scope>NUCLEOTIDE SEQUENCE [LARGE SCALE GENOMIC DNA]</scope>
    <source>
        <strain evidence="9 10">JCM 10667</strain>
    </source>
</reference>
<dbReference type="Pfam" id="PF19300">
    <property type="entry name" value="BPD_transp_1_N"/>
    <property type="match status" value="1"/>
</dbReference>
<dbReference type="SUPFAM" id="SSF161098">
    <property type="entry name" value="MetI-like"/>
    <property type="match status" value="1"/>
</dbReference>
<gene>
    <name evidence="9" type="ORF">GCM10009546_26460</name>
</gene>
<keyword evidence="6 7" id="KW-0472">Membrane</keyword>
<dbReference type="PANTHER" id="PTHR43163:SF6">
    <property type="entry name" value="DIPEPTIDE TRANSPORT SYSTEM PERMEASE PROTEIN DPPB-RELATED"/>
    <property type="match status" value="1"/>
</dbReference>
<feature type="transmembrane region" description="Helical" evidence="7">
    <location>
        <begin position="282"/>
        <end position="308"/>
    </location>
</feature>
<feature type="transmembrane region" description="Helical" evidence="7">
    <location>
        <begin position="132"/>
        <end position="158"/>
    </location>
</feature>
<dbReference type="PROSITE" id="PS50928">
    <property type="entry name" value="ABC_TM1"/>
    <property type="match status" value="1"/>
</dbReference>
<sequence length="315" mass="33329">MLRLLARRLLMSVPILVIVTLVVFFLLEIAPGDPARRAAGGEMASAADVAEARRRLGLDEPLWTRYWHFIEGLFTGDLGQSIFSGQPVLSAIAERVPVSLSLMAGALTVAMLIAVPAGIIAATRPGSIADRVVMLISAGGVAMPNFLIGLLLVLVFALQLGIFPATGYVPFEQSPAGWFQALVLPSVALGVAAAAEIARFLRASMLDVLDQDYIRTARAKGIGVRSVLGKHAMKNAFAPVLTVLGLQVRILIGGTVVIEQIFNLPGLGSLTVKAVFDRDYPIIQGVAISAALVVVVTNILVDVAYGYLNPKLRAA</sequence>
<protein>
    <submittedName>
        <fullName evidence="9">ABC transporter permease</fullName>
    </submittedName>
</protein>
<evidence type="ECO:0000256" key="7">
    <source>
        <dbReference type="RuleBase" id="RU363032"/>
    </source>
</evidence>
<comment type="caution">
    <text evidence="9">The sequence shown here is derived from an EMBL/GenBank/DDBJ whole genome shotgun (WGS) entry which is preliminary data.</text>
</comment>
<name>A0ABN1EBG8_9ACTN</name>
<comment type="similarity">
    <text evidence="7">Belongs to the binding-protein-dependent transport system permease family.</text>
</comment>
<proteinExistence type="inferred from homology"/>
<dbReference type="InterPro" id="IPR045621">
    <property type="entry name" value="BPD_transp_1_N"/>
</dbReference>
<organism evidence="9 10">
    <name type="scientific">Actinomadura livida</name>
    <dbReference type="NCBI Taxonomy" id="79909"/>
    <lineage>
        <taxon>Bacteria</taxon>
        <taxon>Bacillati</taxon>
        <taxon>Actinomycetota</taxon>
        <taxon>Actinomycetes</taxon>
        <taxon>Streptosporangiales</taxon>
        <taxon>Thermomonosporaceae</taxon>
        <taxon>Actinomadura</taxon>
    </lineage>
</organism>
<dbReference type="Gene3D" id="1.10.3720.10">
    <property type="entry name" value="MetI-like"/>
    <property type="match status" value="1"/>
</dbReference>
<evidence type="ECO:0000313" key="10">
    <source>
        <dbReference type="Proteomes" id="UP001501427"/>
    </source>
</evidence>
<feature type="transmembrane region" description="Helical" evidence="7">
    <location>
        <begin position="236"/>
        <end position="262"/>
    </location>
</feature>
<keyword evidence="10" id="KW-1185">Reference proteome</keyword>
<dbReference type="RefSeq" id="WP_184881801.1">
    <property type="nucleotide sequence ID" value="NZ_BAAAHD010000023.1"/>
</dbReference>
<evidence type="ECO:0000259" key="8">
    <source>
        <dbReference type="PROSITE" id="PS50928"/>
    </source>
</evidence>
<dbReference type="CDD" id="cd06261">
    <property type="entry name" value="TM_PBP2"/>
    <property type="match status" value="1"/>
</dbReference>
<evidence type="ECO:0000313" key="9">
    <source>
        <dbReference type="EMBL" id="GAA0562938.1"/>
    </source>
</evidence>
<feature type="transmembrane region" description="Helical" evidence="7">
    <location>
        <begin position="98"/>
        <end position="120"/>
    </location>
</feature>
<keyword evidence="3" id="KW-1003">Cell membrane</keyword>
<dbReference type="PANTHER" id="PTHR43163">
    <property type="entry name" value="DIPEPTIDE TRANSPORT SYSTEM PERMEASE PROTEIN DPPB-RELATED"/>
    <property type="match status" value="1"/>
</dbReference>
<feature type="domain" description="ABC transmembrane type-1" evidence="8">
    <location>
        <begin position="96"/>
        <end position="305"/>
    </location>
</feature>
<keyword evidence="4 7" id="KW-0812">Transmembrane</keyword>
<keyword evidence="2 7" id="KW-0813">Transport</keyword>
<dbReference type="InterPro" id="IPR035906">
    <property type="entry name" value="MetI-like_sf"/>
</dbReference>
<dbReference type="Pfam" id="PF00528">
    <property type="entry name" value="BPD_transp_1"/>
    <property type="match status" value="1"/>
</dbReference>
<keyword evidence="5 7" id="KW-1133">Transmembrane helix</keyword>
<evidence type="ECO:0000256" key="6">
    <source>
        <dbReference type="ARBA" id="ARBA00023136"/>
    </source>
</evidence>
<dbReference type="Proteomes" id="UP001501427">
    <property type="component" value="Unassembled WGS sequence"/>
</dbReference>
<evidence type="ECO:0000256" key="2">
    <source>
        <dbReference type="ARBA" id="ARBA00022448"/>
    </source>
</evidence>
<evidence type="ECO:0000256" key="3">
    <source>
        <dbReference type="ARBA" id="ARBA00022475"/>
    </source>
</evidence>
<comment type="subcellular location">
    <subcellularLocation>
        <location evidence="1 7">Cell membrane</location>
        <topology evidence="1 7">Multi-pass membrane protein</topology>
    </subcellularLocation>
</comment>
<feature type="transmembrane region" description="Helical" evidence="7">
    <location>
        <begin position="9"/>
        <end position="27"/>
    </location>
</feature>
<feature type="transmembrane region" description="Helical" evidence="7">
    <location>
        <begin position="178"/>
        <end position="198"/>
    </location>
</feature>
<accession>A0ABN1EBG8</accession>
<evidence type="ECO:0000256" key="1">
    <source>
        <dbReference type="ARBA" id="ARBA00004651"/>
    </source>
</evidence>
<evidence type="ECO:0000256" key="5">
    <source>
        <dbReference type="ARBA" id="ARBA00022989"/>
    </source>
</evidence>
<dbReference type="EMBL" id="BAAAHD010000023">
    <property type="protein sequence ID" value="GAA0562938.1"/>
    <property type="molecule type" value="Genomic_DNA"/>
</dbReference>